<dbReference type="AlphaFoldDB" id="A0A6G0TCC2"/>
<sequence length="288" mass="33856">MHQGYSLCHQKPPSKFEIKALFQQVMHAVHRYKKKHIIFKCYIMFLSKKIIFLISKRPTILLQKIKTLLLPVDKKLLLNYFISHEGHEYKLDRSCTVHTLIYCFENSILYITRMKSYVHKTQIKIDCFSLKMGFHIMINHRYAVCTSNGRMNLTEIRHYDAKLYSSINQQATCLNTTNISLCSYNSKIFLVKLFLNTTGINLMDTYLRGTFTQKYLSCKFIVIRVSQQDNKQGHGSGGEKNNGTIYDLDGSQDISISTNNTTLHTARYTHDYDKRWENNRDWLQTHQQ</sequence>
<protein>
    <submittedName>
        <fullName evidence="1">Uncharacterized protein</fullName>
    </submittedName>
</protein>
<name>A0A6G0TCC2_APHGL</name>
<gene>
    <name evidence="1" type="ORF">AGLY_012459</name>
</gene>
<keyword evidence="2" id="KW-1185">Reference proteome</keyword>
<evidence type="ECO:0000313" key="2">
    <source>
        <dbReference type="Proteomes" id="UP000475862"/>
    </source>
</evidence>
<organism evidence="1 2">
    <name type="scientific">Aphis glycines</name>
    <name type="common">Soybean aphid</name>
    <dbReference type="NCBI Taxonomy" id="307491"/>
    <lineage>
        <taxon>Eukaryota</taxon>
        <taxon>Metazoa</taxon>
        <taxon>Ecdysozoa</taxon>
        <taxon>Arthropoda</taxon>
        <taxon>Hexapoda</taxon>
        <taxon>Insecta</taxon>
        <taxon>Pterygota</taxon>
        <taxon>Neoptera</taxon>
        <taxon>Paraneoptera</taxon>
        <taxon>Hemiptera</taxon>
        <taxon>Sternorrhyncha</taxon>
        <taxon>Aphidomorpha</taxon>
        <taxon>Aphidoidea</taxon>
        <taxon>Aphididae</taxon>
        <taxon>Aphidini</taxon>
        <taxon>Aphis</taxon>
        <taxon>Aphis</taxon>
    </lineage>
</organism>
<evidence type="ECO:0000313" key="1">
    <source>
        <dbReference type="EMBL" id="KAE9528884.1"/>
    </source>
</evidence>
<comment type="caution">
    <text evidence="1">The sequence shown here is derived from an EMBL/GenBank/DDBJ whole genome shotgun (WGS) entry which is preliminary data.</text>
</comment>
<proteinExistence type="predicted"/>
<dbReference type="Proteomes" id="UP000475862">
    <property type="component" value="Unassembled WGS sequence"/>
</dbReference>
<accession>A0A6G0TCC2</accession>
<dbReference type="EMBL" id="VYZN01000048">
    <property type="protein sequence ID" value="KAE9528884.1"/>
    <property type="molecule type" value="Genomic_DNA"/>
</dbReference>
<reference evidence="1 2" key="1">
    <citation type="submission" date="2019-08" db="EMBL/GenBank/DDBJ databases">
        <title>The genome of the soybean aphid Biotype 1, its phylome, world population structure and adaptation to the North American continent.</title>
        <authorList>
            <person name="Giordano R."/>
            <person name="Donthu R.K."/>
            <person name="Hernandez A.G."/>
            <person name="Wright C.L."/>
            <person name="Zimin A.V."/>
        </authorList>
    </citation>
    <scope>NUCLEOTIDE SEQUENCE [LARGE SCALE GENOMIC DNA]</scope>
    <source>
        <tissue evidence="1">Whole aphids</tissue>
    </source>
</reference>